<sequence>MLGSYFFNMWPPDDIGKRQESGTMAPCRENSNATKNSGRRTTDDIDYRRFVHMDFSYTNSSECDSASVVPEYWYYAITRHVFFEDGPCEVFRVNVRERMRSPERIGHVQLGGMIGTDRLWLDRSCANFYGICIYPGLAEDGTVTREGASKRCFRGDLAFGPEDGPVRLLRLIRHNNTLQRMDMALAGGVFGGVENPNLTSICWLRPSLLLMKTRDLRSTIDDRTTQDWRMGFVRFRVSLALPLHFNDVTLRMLLCTHVYHLRIDTGRSIAFATKIDFPVPIEQPDNLRVHPASCPVAQSDQIFVYLMEEDSATNNDKHQKQKMLPLFYRVDMQHRCHFYNDANSSWERWDDYSSADSSIPPGKYYFQRDRFDKGLLLLNYLENCYVELHIRPLERRCTFKRFFRAQRSFWPDREGIVFGKTTPDDRLFLLYRSPPVIWPLKLLSFWKLTALLDQNGATGFNNMTINSNEEAQQLFVVNANVCKVWFVCGVYATLVRCAIVLGVQAGGQVKENPVFPVFAIFTALCAKFASKQGEVTEHDPKQSKTA</sequence>
<dbReference type="WBParaSite" id="Gr19_v10_g2278.t2">
    <property type="protein sequence ID" value="Gr19_v10_g2278.t2"/>
    <property type="gene ID" value="Gr19_v10_g2278"/>
</dbReference>
<keyword evidence="2" id="KW-1185">Reference proteome</keyword>
<protein>
    <submittedName>
        <fullName evidence="3">Uncharacterized protein</fullName>
    </submittedName>
</protein>
<dbReference type="Proteomes" id="UP000887572">
    <property type="component" value="Unplaced"/>
</dbReference>
<evidence type="ECO:0000313" key="3">
    <source>
        <dbReference type="WBParaSite" id="Gr19_v10_g2278.t2"/>
    </source>
</evidence>
<organism evidence="2 3">
    <name type="scientific">Globodera rostochiensis</name>
    <name type="common">Golden nematode worm</name>
    <name type="synonym">Heterodera rostochiensis</name>
    <dbReference type="NCBI Taxonomy" id="31243"/>
    <lineage>
        <taxon>Eukaryota</taxon>
        <taxon>Metazoa</taxon>
        <taxon>Ecdysozoa</taxon>
        <taxon>Nematoda</taxon>
        <taxon>Chromadorea</taxon>
        <taxon>Rhabditida</taxon>
        <taxon>Tylenchina</taxon>
        <taxon>Tylenchomorpha</taxon>
        <taxon>Tylenchoidea</taxon>
        <taxon>Heteroderidae</taxon>
        <taxon>Heteroderinae</taxon>
        <taxon>Globodera</taxon>
    </lineage>
</organism>
<evidence type="ECO:0000313" key="2">
    <source>
        <dbReference type="Proteomes" id="UP000887572"/>
    </source>
</evidence>
<evidence type="ECO:0000256" key="1">
    <source>
        <dbReference type="SAM" id="MobiDB-lite"/>
    </source>
</evidence>
<accession>A0A914HLN5</accession>
<dbReference type="AlphaFoldDB" id="A0A914HLN5"/>
<name>A0A914HLN5_GLORO</name>
<feature type="region of interest" description="Disordered" evidence="1">
    <location>
        <begin position="18"/>
        <end position="40"/>
    </location>
</feature>
<proteinExistence type="predicted"/>
<reference evidence="3" key="1">
    <citation type="submission" date="2022-11" db="UniProtKB">
        <authorList>
            <consortium name="WormBaseParasite"/>
        </authorList>
    </citation>
    <scope>IDENTIFICATION</scope>
</reference>